<gene>
    <name evidence="3" type="ORF">B7463_g11950</name>
</gene>
<feature type="compositionally biased region" description="Basic and acidic residues" evidence="1">
    <location>
        <begin position="533"/>
        <end position="556"/>
    </location>
</feature>
<feature type="region of interest" description="Disordered" evidence="1">
    <location>
        <begin position="525"/>
        <end position="612"/>
    </location>
</feature>
<dbReference type="OMA" id="GTDPWYL"/>
<keyword evidence="2" id="KW-0472">Membrane</keyword>
<sequence>MAFGSVNPPGQTFLLWHRFHMPTKHGARDAVAVEPKVADKLLSAYTFLVEHIVLFAWGITVFSLLYIVVKIYERSDPSIQFHVEIYKKKSSPYAAFTTVVQYPWRKESKLRPWVLAGWVLLWVIIALGFVIAKYTVSIIFAPYIKLDNAAPVNPSTIFVPHLDPTNNEALYGVYSISVPLAFRAAGSVDNLDKDDDDNKAPPVSIDQPELLDVRSDGQQVIRLGYQYNVTGLDLGLQHYPDLTLNVEGACTTEYGWLNSTSNSDPNAPVEVYLPFNDVNQAQQVSLFDGGPPMAYFFTGPSTSSTNATWAAIISSANRWTFEPSDDPWYLTESVPSDLNPPAPYIVRTARPALSCWQNDVWSYQGHTSSVNGLNTTSLSGLNLSWGLQNILASRLGLPMIYRLGSYLRASSLQSSYSSLSNIFNASSSSIHNDLQRLVSASYIATVNALTDTTLFVNTVDVPNDLDVGGYANNGTGDFVLFTQDAVALSIRTLIIIPVITVSLWLLFFLLMTVPIPGRIVRDRLKPSKRKGHDHTSEKTRVEAEVAQKQDDIEKADNGGTPNDLETIHTTKPAEPTGNSKTEPQVEIKEVIKNPPKKPKDKEEEEAKGEDEISEIVNDAASAYSLGGSVANSSNIAHELVEGLND</sequence>
<keyword evidence="2" id="KW-1133">Transmembrane helix</keyword>
<comment type="caution">
    <text evidence="3">The sequence shown here is derived from an EMBL/GenBank/DDBJ whole genome shotgun (WGS) entry which is preliminary data.</text>
</comment>
<reference evidence="3 4" key="1">
    <citation type="submission" date="2018-05" db="EMBL/GenBank/DDBJ databases">
        <title>Draft genome sequence of Scytalidium lignicola DSM 105466, a ubiquitous saprotrophic fungus.</title>
        <authorList>
            <person name="Buettner E."/>
            <person name="Gebauer A.M."/>
            <person name="Hofrichter M."/>
            <person name="Liers C."/>
            <person name="Kellner H."/>
        </authorList>
    </citation>
    <scope>NUCLEOTIDE SEQUENCE [LARGE SCALE GENOMIC DNA]</scope>
    <source>
        <strain evidence="3 4">DSM 105466</strain>
    </source>
</reference>
<name>A0A3E2GTL2_SCYLI</name>
<feature type="transmembrane region" description="Helical" evidence="2">
    <location>
        <begin position="493"/>
        <end position="520"/>
    </location>
</feature>
<accession>A0A3E2GTL2</accession>
<evidence type="ECO:0000313" key="4">
    <source>
        <dbReference type="Proteomes" id="UP000258309"/>
    </source>
</evidence>
<proteinExistence type="predicted"/>
<evidence type="ECO:0000313" key="3">
    <source>
        <dbReference type="EMBL" id="RFU24388.1"/>
    </source>
</evidence>
<organism evidence="3 4">
    <name type="scientific">Scytalidium lignicola</name>
    <name type="common">Hyphomycete</name>
    <dbReference type="NCBI Taxonomy" id="5539"/>
    <lineage>
        <taxon>Eukaryota</taxon>
        <taxon>Fungi</taxon>
        <taxon>Dikarya</taxon>
        <taxon>Ascomycota</taxon>
        <taxon>Pezizomycotina</taxon>
        <taxon>Leotiomycetes</taxon>
        <taxon>Leotiomycetes incertae sedis</taxon>
        <taxon>Scytalidium</taxon>
    </lineage>
</organism>
<dbReference type="STRING" id="5539.A0A3E2GTL2"/>
<feature type="transmembrane region" description="Helical" evidence="2">
    <location>
        <begin position="44"/>
        <end position="69"/>
    </location>
</feature>
<keyword evidence="4" id="KW-1185">Reference proteome</keyword>
<feature type="non-terminal residue" evidence="3">
    <location>
        <position position="1"/>
    </location>
</feature>
<evidence type="ECO:0000256" key="2">
    <source>
        <dbReference type="SAM" id="Phobius"/>
    </source>
</evidence>
<dbReference type="OrthoDB" id="5337208at2759"/>
<dbReference type="EMBL" id="NCSJ02000454">
    <property type="protein sequence ID" value="RFU24388.1"/>
    <property type="molecule type" value="Genomic_DNA"/>
</dbReference>
<feature type="transmembrane region" description="Helical" evidence="2">
    <location>
        <begin position="113"/>
        <end position="132"/>
    </location>
</feature>
<feature type="non-terminal residue" evidence="3">
    <location>
        <position position="645"/>
    </location>
</feature>
<evidence type="ECO:0000256" key="1">
    <source>
        <dbReference type="SAM" id="MobiDB-lite"/>
    </source>
</evidence>
<dbReference type="Proteomes" id="UP000258309">
    <property type="component" value="Unassembled WGS sequence"/>
</dbReference>
<feature type="compositionally biased region" description="Basic and acidic residues" evidence="1">
    <location>
        <begin position="583"/>
        <end position="601"/>
    </location>
</feature>
<keyword evidence="2" id="KW-0812">Transmembrane</keyword>
<feature type="compositionally biased region" description="Acidic residues" evidence="1">
    <location>
        <begin position="602"/>
        <end position="612"/>
    </location>
</feature>
<dbReference type="AlphaFoldDB" id="A0A3E2GTL2"/>
<protein>
    <submittedName>
        <fullName evidence="3">Uncharacterized protein</fullName>
    </submittedName>
</protein>